<feature type="region of interest" description="Disordered" evidence="1">
    <location>
        <begin position="1"/>
        <end position="40"/>
    </location>
</feature>
<protein>
    <submittedName>
        <fullName evidence="2">Uncharacterized protein</fullName>
    </submittedName>
</protein>
<name>B6AD85_CRYMR</name>
<gene>
    <name evidence="2" type="ORF">CMU_018460</name>
</gene>
<reference evidence="2" key="1">
    <citation type="submission" date="2008-06" db="EMBL/GenBank/DDBJ databases">
        <authorList>
            <person name="Lorenzi H."/>
            <person name="Inman J."/>
            <person name="Miller J."/>
            <person name="Schobel S."/>
            <person name="Amedeo P."/>
            <person name="Caler E.V."/>
            <person name="da Silva J."/>
        </authorList>
    </citation>
    <scope>NUCLEOTIDE SEQUENCE [LARGE SCALE GENOMIC DNA]</scope>
    <source>
        <strain evidence="2">RN66</strain>
    </source>
</reference>
<evidence type="ECO:0000313" key="3">
    <source>
        <dbReference type="Proteomes" id="UP000001460"/>
    </source>
</evidence>
<evidence type="ECO:0000256" key="1">
    <source>
        <dbReference type="SAM" id="MobiDB-lite"/>
    </source>
</evidence>
<dbReference type="GeneID" id="6995644"/>
<dbReference type="EMBL" id="DS989728">
    <property type="protein sequence ID" value="EEA06089.1"/>
    <property type="molecule type" value="Genomic_DNA"/>
</dbReference>
<evidence type="ECO:0000313" key="2">
    <source>
        <dbReference type="EMBL" id="EEA06089.1"/>
    </source>
</evidence>
<dbReference type="Proteomes" id="UP000001460">
    <property type="component" value="Unassembled WGS sequence"/>
</dbReference>
<keyword evidence="3" id="KW-1185">Reference proteome</keyword>
<accession>B6AD85</accession>
<sequence>MFTHNGSSFNDNSDMDSYSHSENSQYEYNKNLKKRDKPSVKNSLSNLKFAINIRENKNLQSTKFQLPAVICGVNNNLYRMNGNNEQYTVDINDNVEENILTILPLLYKNSLKLSPFNKLK</sequence>
<dbReference type="OrthoDB" id="344292at2759"/>
<dbReference type="RefSeq" id="XP_002140438.1">
    <property type="nucleotide sequence ID" value="XM_002140402.1"/>
</dbReference>
<dbReference type="AlphaFoldDB" id="B6AD85"/>
<feature type="compositionally biased region" description="Polar residues" evidence="1">
    <location>
        <begin position="1"/>
        <end position="28"/>
    </location>
</feature>
<proteinExistence type="predicted"/>
<organism evidence="2 3">
    <name type="scientific">Cryptosporidium muris (strain RN66)</name>
    <dbReference type="NCBI Taxonomy" id="441375"/>
    <lineage>
        <taxon>Eukaryota</taxon>
        <taxon>Sar</taxon>
        <taxon>Alveolata</taxon>
        <taxon>Apicomplexa</taxon>
        <taxon>Conoidasida</taxon>
        <taxon>Coccidia</taxon>
        <taxon>Eucoccidiorida</taxon>
        <taxon>Eimeriorina</taxon>
        <taxon>Cryptosporidiidae</taxon>
        <taxon>Cryptosporidium</taxon>
    </lineage>
</organism>
<dbReference type="VEuPathDB" id="CryptoDB:CMU_018460"/>